<feature type="region of interest" description="Disordered" evidence="1">
    <location>
        <begin position="121"/>
        <end position="173"/>
    </location>
</feature>
<reference evidence="2 3" key="1">
    <citation type="journal article" date="2015" name="Sci. Rep.">
        <title>Chromosome-level genome map provides insights into diverse defense mechanisms in the medicinal fungus Ganoderma sinense.</title>
        <authorList>
            <person name="Zhu Y."/>
            <person name="Xu J."/>
            <person name="Sun C."/>
            <person name="Zhou S."/>
            <person name="Xu H."/>
            <person name="Nelson D.R."/>
            <person name="Qian J."/>
            <person name="Song J."/>
            <person name="Luo H."/>
            <person name="Xiang L."/>
            <person name="Li Y."/>
            <person name="Xu Z."/>
            <person name="Ji A."/>
            <person name="Wang L."/>
            <person name="Lu S."/>
            <person name="Hayward A."/>
            <person name="Sun W."/>
            <person name="Li X."/>
            <person name="Schwartz D.C."/>
            <person name="Wang Y."/>
            <person name="Chen S."/>
        </authorList>
    </citation>
    <scope>NUCLEOTIDE SEQUENCE [LARGE SCALE GENOMIC DNA]</scope>
    <source>
        <strain evidence="2 3">ZZ0214-1</strain>
    </source>
</reference>
<evidence type="ECO:0000313" key="3">
    <source>
        <dbReference type="Proteomes" id="UP000230002"/>
    </source>
</evidence>
<keyword evidence="3" id="KW-1185">Reference proteome</keyword>
<dbReference type="Proteomes" id="UP000230002">
    <property type="component" value="Unassembled WGS sequence"/>
</dbReference>
<sequence length="272" mass="28723">MTAKIARDEIILHSPSEHCNPPIDLCLERFMGTWFGSLCFDYDLQQSTNVNAMSECRHVTHSTLPLWKSRKDVTITYTLKTSSSADGAVKFDDVVEYRSKSDAPSSTPSRVVGVDTLVTQSTHAGTDAPPGSQPLRGSNAPDASSGAAPATSPSSDPSKALDSTASPPKPAQTRYKWRGKGWLVIASSRWQLLGCSADPSPGSAGAWAVTYFEKTLFTPAGLDIYARTADGLPADVVAEIIAKAKGLGGDVAKLAEGFFEVERSGGAGKATV</sequence>
<name>A0A2G8SKD8_9APHY</name>
<dbReference type="AlphaFoldDB" id="A0A2G8SKD8"/>
<proteinExistence type="predicted"/>
<dbReference type="STRING" id="1077348.A0A2G8SKD8"/>
<dbReference type="EMBL" id="AYKW01000006">
    <property type="protein sequence ID" value="PIL34222.1"/>
    <property type="molecule type" value="Genomic_DNA"/>
</dbReference>
<feature type="compositionally biased region" description="Low complexity" evidence="1">
    <location>
        <begin position="140"/>
        <end position="160"/>
    </location>
</feature>
<evidence type="ECO:0000313" key="2">
    <source>
        <dbReference type="EMBL" id="PIL34222.1"/>
    </source>
</evidence>
<accession>A0A2G8SKD8</accession>
<organism evidence="2 3">
    <name type="scientific">Ganoderma sinense ZZ0214-1</name>
    <dbReference type="NCBI Taxonomy" id="1077348"/>
    <lineage>
        <taxon>Eukaryota</taxon>
        <taxon>Fungi</taxon>
        <taxon>Dikarya</taxon>
        <taxon>Basidiomycota</taxon>
        <taxon>Agaricomycotina</taxon>
        <taxon>Agaricomycetes</taxon>
        <taxon>Polyporales</taxon>
        <taxon>Polyporaceae</taxon>
        <taxon>Ganoderma</taxon>
    </lineage>
</organism>
<protein>
    <submittedName>
        <fullName evidence="2">Uncharacterized protein</fullName>
    </submittedName>
</protein>
<gene>
    <name evidence="2" type="ORF">GSI_03933</name>
</gene>
<comment type="caution">
    <text evidence="2">The sequence shown here is derived from an EMBL/GenBank/DDBJ whole genome shotgun (WGS) entry which is preliminary data.</text>
</comment>
<evidence type="ECO:0000256" key="1">
    <source>
        <dbReference type="SAM" id="MobiDB-lite"/>
    </source>
</evidence>
<dbReference type="OrthoDB" id="9975758at2759"/>